<dbReference type="Pfam" id="PF18911">
    <property type="entry name" value="PKD_4"/>
    <property type="match status" value="1"/>
</dbReference>
<feature type="region of interest" description="Disordered" evidence="1">
    <location>
        <begin position="155"/>
        <end position="220"/>
    </location>
</feature>
<dbReference type="Proteomes" id="UP001589890">
    <property type="component" value="Unassembled WGS sequence"/>
</dbReference>
<keyword evidence="4" id="KW-1185">Reference proteome</keyword>
<evidence type="ECO:0000256" key="1">
    <source>
        <dbReference type="SAM" id="MobiDB-lite"/>
    </source>
</evidence>
<proteinExistence type="predicted"/>
<dbReference type="InterPro" id="IPR035986">
    <property type="entry name" value="PKD_dom_sf"/>
</dbReference>
<comment type="caution">
    <text evidence="3">The sequence shown here is derived from an EMBL/GenBank/DDBJ whole genome shotgun (WGS) entry which is preliminary data.</text>
</comment>
<dbReference type="NCBIfam" id="NF038114">
    <property type="entry name" value="rightmost"/>
    <property type="match status" value="1"/>
</dbReference>
<dbReference type="CDD" id="cd00146">
    <property type="entry name" value="PKD"/>
    <property type="match status" value="1"/>
</dbReference>
<protein>
    <submittedName>
        <fullName evidence="3">PxKF domain-containing protein</fullName>
    </submittedName>
</protein>
<dbReference type="Pfam" id="PF17892">
    <property type="entry name" value="Cadherin_5"/>
    <property type="match status" value="1"/>
</dbReference>
<feature type="compositionally biased region" description="Polar residues" evidence="1">
    <location>
        <begin position="163"/>
        <end position="180"/>
    </location>
</feature>
<dbReference type="Gene3D" id="2.60.40.10">
    <property type="entry name" value="Immunoglobulins"/>
    <property type="match status" value="1"/>
</dbReference>
<dbReference type="InterPro" id="IPR000601">
    <property type="entry name" value="PKD_dom"/>
</dbReference>
<dbReference type="Gene3D" id="4.10.1080.10">
    <property type="entry name" value="TSP type-3 repeat"/>
    <property type="match status" value="1"/>
</dbReference>
<evidence type="ECO:0000313" key="4">
    <source>
        <dbReference type="Proteomes" id="UP001589890"/>
    </source>
</evidence>
<name>A0ABV6QWG1_9ACTN</name>
<gene>
    <name evidence="3" type="ORF">ACFFGN_33175</name>
</gene>
<dbReference type="PROSITE" id="PS50093">
    <property type="entry name" value="PKD"/>
    <property type="match status" value="1"/>
</dbReference>
<reference evidence="3 4" key="1">
    <citation type="submission" date="2024-09" db="EMBL/GenBank/DDBJ databases">
        <authorList>
            <person name="Sun Q."/>
            <person name="Mori K."/>
        </authorList>
    </citation>
    <scope>NUCLEOTIDE SEQUENCE [LARGE SCALE GENOMIC DNA]</scope>
    <source>
        <strain evidence="3 4">CGMCC 1.15906</strain>
    </source>
</reference>
<dbReference type="EMBL" id="JBHLTC010000041">
    <property type="protein sequence ID" value="MFC0628965.1"/>
    <property type="molecule type" value="Genomic_DNA"/>
</dbReference>
<accession>A0ABV6QWG1</accession>
<dbReference type="RefSeq" id="WP_380056217.1">
    <property type="nucleotide sequence ID" value="NZ_JBHLTC010000041.1"/>
</dbReference>
<dbReference type="InterPro" id="IPR028974">
    <property type="entry name" value="TSP_type-3_rpt"/>
</dbReference>
<feature type="domain" description="PKD" evidence="2">
    <location>
        <begin position="301"/>
        <end position="356"/>
    </location>
</feature>
<dbReference type="SUPFAM" id="SSF49299">
    <property type="entry name" value="PKD domain"/>
    <property type="match status" value="1"/>
</dbReference>
<organism evidence="3 4">
    <name type="scientific">Kribbella deserti</name>
    <dbReference type="NCBI Taxonomy" id="1926257"/>
    <lineage>
        <taxon>Bacteria</taxon>
        <taxon>Bacillati</taxon>
        <taxon>Actinomycetota</taxon>
        <taxon>Actinomycetes</taxon>
        <taxon>Propionibacteriales</taxon>
        <taxon>Kribbellaceae</taxon>
        <taxon>Kribbella</taxon>
    </lineage>
</organism>
<dbReference type="InterPro" id="IPR013783">
    <property type="entry name" value="Ig-like_fold"/>
</dbReference>
<evidence type="ECO:0000313" key="3">
    <source>
        <dbReference type="EMBL" id="MFC0628965.1"/>
    </source>
</evidence>
<evidence type="ECO:0000259" key="2">
    <source>
        <dbReference type="PROSITE" id="PS50093"/>
    </source>
</evidence>
<sequence length="494" mass="49713">MRWTTTRLVRRGGTAAGAAAVLTTVALLAAGIARADVINASIDSSDTPIILTAGDPASTGSATVKVVENKNDGDNGCNIDDDEKLTIELVTPAGVVATPATLTFTSCQTLPVSFAAQANAVSGTVTAKITENTTGDGSFQNVVGIPIVVTAPPPVADGDNDNVPDSTDNCPTVANPTQANADGDTLGNACDDNSYPPVAANAPSDENGTEGSGLSAAGSFTDADGNNTLTISQVSGAGSITDNGDGTWSWQHSTNDDATGTVQVRASDGEHETASQTFAWTADNVAPVVGSVSTTRTGACAVTVSAAFTDAGSADTHTAAINWGDGIIDSSAATAVAGSHTYPANGSYQIGITVTDDDQGADTAAAAFATKNTPGTLMQPINAAGTRSVFKLGSTIPVKVQVTGCDGAPVTTLSPAVALTKLDSQPDGSINEASLDTVPTNGLAMRWAEPQYIYNLSTKLSQQTGAALVAGTYRITVSDPSFLAPVVAQVDLRK</sequence>
<dbReference type="InterPro" id="IPR041690">
    <property type="entry name" value="Cadherin_5"/>
</dbReference>